<dbReference type="AlphaFoldDB" id="A0AAV7X018"/>
<comment type="caution">
    <text evidence="1">The sequence shown here is derived from an EMBL/GenBank/DDBJ whole genome shotgun (WGS) entry which is preliminary data.</text>
</comment>
<evidence type="ECO:0000313" key="2">
    <source>
        <dbReference type="Proteomes" id="UP001075354"/>
    </source>
</evidence>
<evidence type="ECO:0000313" key="1">
    <source>
        <dbReference type="EMBL" id="KAJ1519235.1"/>
    </source>
</evidence>
<organism evidence="1 2">
    <name type="scientific">Megalurothrips usitatus</name>
    <name type="common">bean blossom thrips</name>
    <dbReference type="NCBI Taxonomy" id="439358"/>
    <lineage>
        <taxon>Eukaryota</taxon>
        <taxon>Metazoa</taxon>
        <taxon>Ecdysozoa</taxon>
        <taxon>Arthropoda</taxon>
        <taxon>Hexapoda</taxon>
        <taxon>Insecta</taxon>
        <taxon>Pterygota</taxon>
        <taxon>Neoptera</taxon>
        <taxon>Paraneoptera</taxon>
        <taxon>Thysanoptera</taxon>
        <taxon>Terebrantia</taxon>
        <taxon>Thripoidea</taxon>
        <taxon>Thripidae</taxon>
        <taxon>Megalurothrips</taxon>
    </lineage>
</organism>
<dbReference type="Proteomes" id="UP001075354">
    <property type="component" value="Unassembled WGS sequence"/>
</dbReference>
<reference evidence="1" key="1">
    <citation type="submission" date="2022-12" db="EMBL/GenBank/DDBJ databases">
        <title>Chromosome-level genome assembly of the bean flower thrips Megalurothrips usitatus.</title>
        <authorList>
            <person name="Ma L."/>
            <person name="Liu Q."/>
            <person name="Li H."/>
            <person name="Cai W."/>
        </authorList>
    </citation>
    <scope>NUCLEOTIDE SEQUENCE</scope>
    <source>
        <strain evidence="1">Cailab_2022a</strain>
    </source>
</reference>
<keyword evidence="2" id="KW-1185">Reference proteome</keyword>
<evidence type="ECO:0008006" key="3">
    <source>
        <dbReference type="Google" id="ProtNLM"/>
    </source>
</evidence>
<proteinExistence type="predicted"/>
<dbReference type="Gene3D" id="3.30.160.60">
    <property type="entry name" value="Classic Zinc Finger"/>
    <property type="match status" value="1"/>
</dbReference>
<sequence length="243" mass="27518">MVIRRKVQQPPCQMNSANSVPVAMARCQKESCEFPTLRKTVNKMGRTLYCPECNQSFVGNKMRRLQSHIELNHVGNADHLLRVVEGKYKKVVKTGLKFICKVCNKTLRGSSTHVKMHHLKEHQGIPFEGIMSSKHLRKLSPCMHSTISNDKEGSKKIKCRGRILERFVTDSPNDTEVQADLNCHPYVSLAILKVTTFYIWYSSGGAWIKVNPITPLCFVVVSSCCNIGISYSVESNYYTSVYV</sequence>
<protein>
    <recommendedName>
        <fullName evidence="3">C2H2-type domain-containing protein</fullName>
    </recommendedName>
</protein>
<gene>
    <name evidence="1" type="ORF">ONE63_011159</name>
</gene>
<name>A0AAV7X018_9NEOP</name>
<accession>A0AAV7X018</accession>
<dbReference type="EMBL" id="JAPTSV010000109">
    <property type="protein sequence ID" value="KAJ1519235.1"/>
    <property type="molecule type" value="Genomic_DNA"/>
</dbReference>